<dbReference type="InterPro" id="IPR016035">
    <property type="entry name" value="Acyl_Trfase/lysoPLipase"/>
</dbReference>
<dbReference type="GO" id="GO:0017000">
    <property type="term" value="P:antibiotic biosynthetic process"/>
    <property type="evidence" value="ECO:0007669"/>
    <property type="project" value="UniProtKB-ARBA"/>
</dbReference>
<dbReference type="InterPro" id="IPR032821">
    <property type="entry name" value="PKS_assoc"/>
</dbReference>
<dbReference type="GO" id="GO:0004315">
    <property type="term" value="F:3-oxoacyl-[acyl-carrier-protein] synthase activity"/>
    <property type="evidence" value="ECO:0007669"/>
    <property type="project" value="InterPro"/>
</dbReference>
<comment type="similarity">
    <text evidence="6">Belongs to the thiolase-like superfamily. Beta-ketoacyl-ACP synthases family.</text>
</comment>
<dbReference type="GO" id="GO:0006633">
    <property type="term" value="P:fatty acid biosynthetic process"/>
    <property type="evidence" value="ECO:0007669"/>
    <property type="project" value="InterPro"/>
</dbReference>
<dbReference type="FunFam" id="3.40.47.10:FF:000019">
    <property type="entry name" value="Polyketide synthase type I"/>
    <property type="match status" value="1"/>
</dbReference>
<organism evidence="9 10">
    <name type="scientific">Nocardiopsis gilva YIM 90087</name>
    <dbReference type="NCBI Taxonomy" id="1235441"/>
    <lineage>
        <taxon>Bacteria</taxon>
        <taxon>Bacillati</taxon>
        <taxon>Actinomycetota</taxon>
        <taxon>Actinomycetes</taxon>
        <taxon>Streptosporangiales</taxon>
        <taxon>Nocardiopsidaceae</taxon>
        <taxon>Nocardiopsis</taxon>
    </lineage>
</organism>
<dbReference type="PANTHER" id="PTHR43775:SF51">
    <property type="entry name" value="INACTIVE PHENOLPHTHIOCEROL SYNTHESIS POLYKETIDE SYNTHASE TYPE I PKS1-RELATED"/>
    <property type="match status" value="1"/>
</dbReference>
<keyword evidence="3" id="KW-0597">Phosphoprotein</keyword>
<dbReference type="CDD" id="cd00833">
    <property type="entry name" value="PKS"/>
    <property type="match status" value="1"/>
</dbReference>
<dbReference type="Gene3D" id="3.30.70.3290">
    <property type="match status" value="1"/>
</dbReference>
<dbReference type="InterPro" id="IPR016039">
    <property type="entry name" value="Thiolase-like"/>
</dbReference>
<sequence>MEMDNTKLVEALRSALKENERLRDQNRRLVHRAGEPVAVVGVGCRFPGGVTSAESLWGVVSGGVDAVGDFPADRGWDLEGLFSQDPDSAGTSYVREGGFVENAGGFDAGFFGISPREAVAMDPQQRLLLETSWEAVESGGIDPQSLRRSGTGVFVGVVAQDYGPRVADAPPGLDDLTLTGGMSGVASGRIAYNLGLEGPAMTVDTACSSSLVALHLAVRSLRAGECSLALAGGATVMATPGMYIQFSRQRGLASDGRCKAFAAAADGTGWAEGAGVLLLERLSDARANGHRILGVVRGSAINQDGASNGLTAPSGPAQERVIREALADARLAAAEIDAVEAHGTGTRLGDPIEANALLSTYGREHSADGPLWLGSLKSNIGHAVAAAGVGGVIKTLMALRQGVLPPTLHVDAPTPEVDWSSGAVRLLTEAREWHREGRPRRAGVSSFGISGTNAHAIIEEPPADDTRTTFTVSSPPTSTPRTLAWPVSGHSETALRAQAQRLRDFVPQNADMADVGWSLATGRAHLEHRGVVVGSGREDLLRGLDELAVGTPGIASVQGRAVRGTTMTAYLFAGQGAQRVGMGRGLYGAWPVFAEAFDEVCAGFGGCWSGHCMRWCSRMRGRRMRSCWT</sequence>
<dbReference type="Pfam" id="PF02801">
    <property type="entry name" value="Ketoacyl-synt_C"/>
    <property type="match status" value="1"/>
</dbReference>
<dbReference type="InterPro" id="IPR014030">
    <property type="entry name" value="Ketoacyl_synth_N"/>
</dbReference>
<dbReference type="Proteomes" id="UP000215005">
    <property type="component" value="Chromosome"/>
</dbReference>
<dbReference type="PROSITE" id="PS00606">
    <property type="entry name" value="KS3_1"/>
    <property type="match status" value="1"/>
</dbReference>
<dbReference type="InterPro" id="IPR050091">
    <property type="entry name" value="PKS_NRPS_Biosynth_Enz"/>
</dbReference>
<gene>
    <name evidence="9" type="ORF">CDO52_10550</name>
</gene>
<protein>
    <recommendedName>
        <fullName evidence="8">Ketosynthase family 3 (KS3) domain-containing protein</fullName>
    </recommendedName>
</protein>
<dbReference type="PROSITE" id="PS52004">
    <property type="entry name" value="KS3_2"/>
    <property type="match status" value="1"/>
</dbReference>
<dbReference type="InterPro" id="IPR001227">
    <property type="entry name" value="Ac_transferase_dom_sf"/>
</dbReference>
<dbReference type="GO" id="GO:0004312">
    <property type="term" value="F:fatty acid synthase activity"/>
    <property type="evidence" value="ECO:0007669"/>
    <property type="project" value="TreeGrafter"/>
</dbReference>
<dbReference type="EMBL" id="CP022753">
    <property type="protein sequence ID" value="ASU83161.1"/>
    <property type="molecule type" value="Genomic_DNA"/>
</dbReference>
<name>A0A223S4X6_9ACTN</name>
<evidence type="ECO:0000256" key="6">
    <source>
        <dbReference type="RuleBase" id="RU003694"/>
    </source>
</evidence>
<reference evidence="9 10" key="1">
    <citation type="submission" date="2017-08" db="EMBL/GenBank/DDBJ databases">
        <title>The complete genome sequence of Nocardiopsis gilva YIM 90087.</title>
        <authorList>
            <person name="Yin M."/>
            <person name="Tang S."/>
        </authorList>
    </citation>
    <scope>NUCLEOTIDE SEQUENCE [LARGE SCALE GENOMIC DNA]</scope>
    <source>
        <strain evidence="9 10">YIM 90087</strain>
    </source>
</reference>
<dbReference type="SUPFAM" id="SSF52151">
    <property type="entry name" value="FabD/lysophospholipase-like"/>
    <property type="match status" value="1"/>
</dbReference>
<keyword evidence="10" id="KW-1185">Reference proteome</keyword>
<dbReference type="GO" id="GO:0030639">
    <property type="term" value="P:polyketide biosynthetic process"/>
    <property type="evidence" value="ECO:0007669"/>
    <property type="project" value="UniProtKB-ARBA"/>
</dbReference>
<keyword evidence="7" id="KW-0175">Coiled coil</keyword>
<dbReference type="Gene3D" id="3.40.366.10">
    <property type="entry name" value="Malonyl-Coenzyme A Acyl Carrier Protein, domain 2"/>
    <property type="match status" value="1"/>
</dbReference>
<evidence type="ECO:0000256" key="7">
    <source>
        <dbReference type="SAM" id="Coils"/>
    </source>
</evidence>
<feature type="domain" description="Ketosynthase family 3 (KS3)" evidence="8">
    <location>
        <begin position="34"/>
        <end position="460"/>
    </location>
</feature>
<dbReference type="SUPFAM" id="SSF53901">
    <property type="entry name" value="Thiolase-like"/>
    <property type="match status" value="1"/>
</dbReference>
<accession>A0A223S4X6</accession>
<evidence type="ECO:0000313" key="9">
    <source>
        <dbReference type="EMBL" id="ASU83161.1"/>
    </source>
</evidence>
<evidence type="ECO:0000256" key="1">
    <source>
        <dbReference type="ARBA" id="ARBA00001957"/>
    </source>
</evidence>
<dbReference type="Pfam" id="PF00109">
    <property type="entry name" value="ketoacyl-synt"/>
    <property type="match status" value="1"/>
</dbReference>
<evidence type="ECO:0000256" key="3">
    <source>
        <dbReference type="ARBA" id="ARBA00022553"/>
    </source>
</evidence>
<evidence type="ECO:0000256" key="5">
    <source>
        <dbReference type="ARBA" id="ARBA00023268"/>
    </source>
</evidence>
<dbReference type="InterPro" id="IPR014031">
    <property type="entry name" value="Ketoacyl_synth_C"/>
</dbReference>
<dbReference type="PANTHER" id="PTHR43775">
    <property type="entry name" value="FATTY ACID SYNTHASE"/>
    <property type="match status" value="1"/>
</dbReference>
<feature type="coiled-coil region" evidence="7">
    <location>
        <begin position="5"/>
        <end position="32"/>
    </location>
</feature>
<evidence type="ECO:0000256" key="4">
    <source>
        <dbReference type="ARBA" id="ARBA00022679"/>
    </source>
</evidence>
<dbReference type="KEGG" id="ngv:CDO52_10550"/>
<evidence type="ECO:0000256" key="2">
    <source>
        <dbReference type="ARBA" id="ARBA00022450"/>
    </source>
</evidence>
<keyword evidence="2" id="KW-0596">Phosphopantetheine</keyword>
<evidence type="ECO:0000259" key="8">
    <source>
        <dbReference type="PROSITE" id="PS52004"/>
    </source>
</evidence>
<keyword evidence="5" id="KW-0511">Multifunctional enzyme</keyword>
<keyword evidence="4 6" id="KW-0808">Transferase</keyword>
<dbReference type="InterPro" id="IPR015083">
    <property type="entry name" value="NorB/c/GfsB-D-like_docking"/>
</dbReference>
<dbReference type="InterPro" id="IPR018201">
    <property type="entry name" value="Ketoacyl_synth_AS"/>
</dbReference>
<dbReference type="Pfam" id="PF08990">
    <property type="entry name" value="Docking"/>
    <property type="match status" value="1"/>
</dbReference>
<evidence type="ECO:0000313" key="10">
    <source>
        <dbReference type="Proteomes" id="UP000215005"/>
    </source>
</evidence>
<dbReference type="SMART" id="SM00825">
    <property type="entry name" value="PKS_KS"/>
    <property type="match status" value="1"/>
</dbReference>
<comment type="cofactor">
    <cofactor evidence="1">
        <name>pantetheine 4'-phosphate</name>
        <dbReference type="ChEBI" id="CHEBI:47942"/>
    </cofactor>
</comment>
<dbReference type="Gene3D" id="3.40.47.10">
    <property type="match status" value="1"/>
</dbReference>
<proteinExistence type="inferred from homology"/>
<dbReference type="Pfam" id="PF16197">
    <property type="entry name" value="KAsynt_C_assoc"/>
    <property type="match status" value="1"/>
</dbReference>
<dbReference type="AlphaFoldDB" id="A0A223S4X6"/>
<dbReference type="InterPro" id="IPR020841">
    <property type="entry name" value="PKS_Beta-ketoAc_synthase_dom"/>
</dbReference>
<dbReference type="RefSeq" id="WP_094932349.1">
    <property type="nucleotide sequence ID" value="NZ_CP022753.1"/>
</dbReference>